<dbReference type="Proteomes" id="UP000291338">
    <property type="component" value="Unassembled WGS sequence"/>
</dbReference>
<evidence type="ECO:0000313" key="11">
    <source>
        <dbReference type="EMBL" id="RZQ52821.1"/>
    </source>
</evidence>
<dbReference type="InterPro" id="IPR036038">
    <property type="entry name" value="Aminotransferase-like"/>
</dbReference>
<keyword evidence="5" id="KW-0289">Folate biosynthesis</keyword>
<proteinExistence type="inferred from homology"/>
<dbReference type="Gene3D" id="3.20.10.10">
    <property type="entry name" value="D-amino Acid Aminotransferase, subunit A, domain 2"/>
    <property type="match status" value="1"/>
</dbReference>
<evidence type="ECO:0000256" key="7">
    <source>
        <dbReference type="ARBA" id="ARBA00035633"/>
    </source>
</evidence>
<comment type="caution">
    <text evidence="11">The sequence shown here is derived from an EMBL/GenBank/DDBJ whole genome shotgun (WGS) entry which is preliminary data.</text>
</comment>
<evidence type="ECO:0000256" key="9">
    <source>
        <dbReference type="ARBA" id="ARBA00049529"/>
    </source>
</evidence>
<dbReference type="NCBIfam" id="TIGR03461">
    <property type="entry name" value="pabC_Proteo"/>
    <property type="match status" value="1"/>
</dbReference>
<gene>
    <name evidence="11" type="primary">pabC</name>
    <name evidence="11" type="ORF">C1E23_12235</name>
</gene>
<evidence type="ECO:0000256" key="3">
    <source>
        <dbReference type="ARBA" id="ARBA00011738"/>
    </source>
</evidence>
<protein>
    <recommendedName>
        <fullName evidence="8 10">Aminodeoxychorismate lyase</fullName>
        <ecNumber evidence="8 10">4.1.3.38</ecNumber>
    </recommendedName>
</protein>
<comment type="subunit">
    <text evidence="3">Homodimer.</text>
</comment>
<sequence>MPGFFVIKMSLKITTTITPQDRGFQYGDGFFTTAAIKSGKVEHWDLHLTRLQSCAKVLYFPKIDWQQLQFECEKHAIGHELAVLKVVITRGEGGRGYQAPDEPSLNVIVSVLPFPTHYADWQAQGIKVSTSNVKLGHQPLLAGLKTLNRLEQVMIKQDAKQFTDSHDVIVLDIHNQVIETSAGNLIGFNNGELFTPKLSKAGIKGVYLSALQQVNTIIEVEESIGFWTDMDALFTCNSLMELVPIIQLDAKQFELEAALIVQQSLMSSLHA</sequence>
<evidence type="ECO:0000256" key="1">
    <source>
        <dbReference type="ARBA" id="ARBA00001933"/>
    </source>
</evidence>
<dbReference type="PANTHER" id="PTHR42743:SF2">
    <property type="entry name" value="AMINODEOXYCHORISMATE LYASE"/>
    <property type="match status" value="1"/>
</dbReference>
<comment type="catalytic activity">
    <reaction evidence="9">
        <text>4-amino-4-deoxychorismate = 4-aminobenzoate + pyruvate + H(+)</text>
        <dbReference type="Rhea" id="RHEA:16201"/>
        <dbReference type="ChEBI" id="CHEBI:15361"/>
        <dbReference type="ChEBI" id="CHEBI:15378"/>
        <dbReference type="ChEBI" id="CHEBI:17836"/>
        <dbReference type="ChEBI" id="CHEBI:58406"/>
        <dbReference type="EC" id="4.1.3.38"/>
    </reaction>
</comment>
<evidence type="ECO:0000256" key="8">
    <source>
        <dbReference type="ARBA" id="ARBA00035676"/>
    </source>
</evidence>
<evidence type="ECO:0000313" key="12">
    <source>
        <dbReference type="Proteomes" id="UP000291338"/>
    </source>
</evidence>
<dbReference type="InterPro" id="IPR050571">
    <property type="entry name" value="Class-IV_PLP-Dep_Aminotrnsfr"/>
</dbReference>
<dbReference type="InterPro" id="IPR043131">
    <property type="entry name" value="BCAT-like_N"/>
</dbReference>
<dbReference type="GO" id="GO:0005829">
    <property type="term" value="C:cytosol"/>
    <property type="evidence" value="ECO:0007669"/>
    <property type="project" value="TreeGrafter"/>
</dbReference>
<evidence type="ECO:0000256" key="2">
    <source>
        <dbReference type="ARBA" id="ARBA00009320"/>
    </source>
</evidence>
<reference evidence="11 12" key="1">
    <citation type="submission" date="2018-01" db="EMBL/GenBank/DDBJ databases">
        <title>Co-occurrence of chitin degradation, pigmentation and bioactivity in marine Pseudoalteromonas.</title>
        <authorList>
            <person name="Paulsen S."/>
            <person name="Gram L."/>
            <person name="Machado H."/>
        </authorList>
    </citation>
    <scope>NUCLEOTIDE SEQUENCE [LARGE SCALE GENOMIC DNA]</scope>
    <source>
        <strain evidence="11 12">S3898</strain>
    </source>
</reference>
<dbReference type="InterPro" id="IPR001544">
    <property type="entry name" value="Aminotrans_IV"/>
</dbReference>
<dbReference type="EMBL" id="PPSX01000042">
    <property type="protein sequence ID" value="RZQ52821.1"/>
    <property type="molecule type" value="Genomic_DNA"/>
</dbReference>
<organism evidence="11 12">
    <name type="scientific">Pseudoalteromonas phenolica</name>
    <dbReference type="NCBI Taxonomy" id="161398"/>
    <lineage>
        <taxon>Bacteria</taxon>
        <taxon>Pseudomonadati</taxon>
        <taxon>Pseudomonadota</taxon>
        <taxon>Gammaproteobacteria</taxon>
        <taxon>Alteromonadales</taxon>
        <taxon>Pseudoalteromonadaceae</taxon>
        <taxon>Pseudoalteromonas</taxon>
    </lineage>
</organism>
<dbReference type="Gene3D" id="3.30.470.10">
    <property type="match status" value="1"/>
</dbReference>
<evidence type="ECO:0000256" key="10">
    <source>
        <dbReference type="NCBIfam" id="TIGR03461"/>
    </source>
</evidence>
<dbReference type="GO" id="GO:0008153">
    <property type="term" value="P:4-aminobenzoate biosynthetic process"/>
    <property type="evidence" value="ECO:0007669"/>
    <property type="project" value="UniProtKB-UniRule"/>
</dbReference>
<comment type="similarity">
    <text evidence="2">Belongs to the class-IV pyridoxal-phosphate-dependent aminotransferase family.</text>
</comment>
<dbReference type="GO" id="GO:0008696">
    <property type="term" value="F:4-amino-4-deoxychorismate lyase activity"/>
    <property type="evidence" value="ECO:0007669"/>
    <property type="project" value="UniProtKB-UniRule"/>
</dbReference>
<accession>A0A4Q7IM30</accession>
<dbReference type="GO" id="GO:0030170">
    <property type="term" value="F:pyridoxal phosphate binding"/>
    <property type="evidence" value="ECO:0007669"/>
    <property type="project" value="InterPro"/>
</dbReference>
<evidence type="ECO:0000256" key="6">
    <source>
        <dbReference type="ARBA" id="ARBA00023239"/>
    </source>
</evidence>
<dbReference type="Pfam" id="PF01063">
    <property type="entry name" value="Aminotran_4"/>
    <property type="match status" value="1"/>
</dbReference>
<dbReference type="SUPFAM" id="SSF56752">
    <property type="entry name" value="D-aminoacid aminotransferase-like PLP-dependent enzymes"/>
    <property type="match status" value="1"/>
</dbReference>
<keyword evidence="6 11" id="KW-0456">Lyase</keyword>
<dbReference type="InterPro" id="IPR017824">
    <property type="entry name" value="Aminodeoxychorismate_lyase_IV"/>
</dbReference>
<dbReference type="AlphaFoldDB" id="A0A4Q7IM30"/>
<evidence type="ECO:0000256" key="5">
    <source>
        <dbReference type="ARBA" id="ARBA00022909"/>
    </source>
</evidence>
<dbReference type="EC" id="4.1.3.38" evidence="8 10"/>
<keyword evidence="4" id="KW-0663">Pyridoxal phosphate</keyword>
<dbReference type="PANTHER" id="PTHR42743">
    <property type="entry name" value="AMINO-ACID AMINOTRANSFERASE"/>
    <property type="match status" value="1"/>
</dbReference>
<dbReference type="GO" id="GO:0046656">
    <property type="term" value="P:folic acid biosynthetic process"/>
    <property type="evidence" value="ECO:0007669"/>
    <property type="project" value="UniProtKB-KW"/>
</dbReference>
<dbReference type="InterPro" id="IPR043132">
    <property type="entry name" value="BCAT-like_C"/>
</dbReference>
<name>A0A4Q7IM30_9GAMM</name>
<comment type="pathway">
    <text evidence="7">Cofactor biosynthesis; tetrahydrofolate biosynthesis; 4-aminobenzoate from chorismate: step 2/2.</text>
</comment>
<evidence type="ECO:0000256" key="4">
    <source>
        <dbReference type="ARBA" id="ARBA00022898"/>
    </source>
</evidence>
<comment type="cofactor">
    <cofactor evidence="1">
        <name>pyridoxal 5'-phosphate</name>
        <dbReference type="ChEBI" id="CHEBI:597326"/>
    </cofactor>
</comment>